<comment type="caution">
    <text evidence="9">The sequence shown here is derived from an EMBL/GenBank/DDBJ whole genome shotgun (WGS) entry which is preliminary data.</text>
</comment>
<keyword evidence="3" id="KW-0560">Oxidoreductase</keyword>
<feature type="region of interest" description="Disordered" evidence="6">
    <location>
        <begin position="47"/>
        <end position="81"/>
    </location>
</feature>
<keyword evidence="7" id="KW-0812">Transmembrane</keyword>
<evidence type="ECO:0000313" key="9">
    <source>
        <dbReference type="EMBL" id="MEX3528115.1"/>
    </source>
</evidence>
<dbReference type="InterPro" id="IPR013766">
    <property type="entry name" value="Thioredoxin_domain"/>
</dbReference>
<proteinExistence type="inferred from homology"/>
<sequence>MSDTPTTRRSKAAPGMVPAVIALVVVVLLIIGVGGYMMWGGSGSGSGSGSANSAATTDAGGDAASGQGGTPDADAGSGDEGLNFLARRDAGDRMAMGEVNAPVVLVNYSDWRCPFCAKFARDMEPALVRDYVDTGKLRIEWRDMPIFGEESMVAARAGRAAAEQGKFHDFHRVVMAAAPERGHADLNEQTLMAFAEQAGIPDLEKFRGDMLSDRFDEAIAKDAEEGSLYGVNSTPTFIVGAGVIVGAQPLETFVEAIESQLPEHLRTPVEPAE</sequence>
<organism evidence="9 10">
    <name type="scientific">Corynebacterium xerosis</name>
    <dbReference type="NCBI Taxonomy" id="1725"/>
    <lineage>
        <taxon>Bacteria</taxon>
        <taxon>Bacillati</taxon>
        <taxon>Actinomycetota</taxon>
        <taxon>Actinomycetes</taxon>
        <taxon>Mycobacteriales</taxon>
        <taxon>Corynebacteriaceae</taxon>
        <taxon>Corynebacterium</taxon>
    </lineage>
</organism>
<dbReference type="SUPFAM" id="SSF52833">
    <property type="entry name" value="Thioredoxin-like"/>
    <property type="match status" value="1"/>
</dbReference>
<evidence type="ECO:0000256" key="7">
    <source>
        <dbReference type="SAM" id="Phobius"/>
    </source>
</evidence>
<keyword evidence="5" id="KW-0676">Redox-active center</keyword>
<name>A0ABV3UTZ0_9CORY</name>
<keyword evidence="4" id="KW-1015">Disulfide bond</keyword>
<feature type="domain" description="Thioredoxin" evidence="8">
    <location>
        <begin position="75"/>
        <end position="262"/>
    </location>
</feature>
<dbReference type="Proteomes" id="UP001558353">
    <property type="component" value="Unassembled WGS sequence"/>
</dbReference>
<evidence type="ECO:0000256" key="3">
    <source>
        <dbReference type="ARBA" id="ARBA00023002"/>
    </source>
</evidence>
<gene>
    <name evidence="9" type="ORF">VVR64_03410</name>
</gene>
<dbReference type="Pfam" id="PF13462">
    <property type="entry name" value="Thioredoxin_4"/>
    <property type="match status" value="1"/>
</dbReference>
<dbReference type="PANTHER" id="PTHR13887:SF14">
    <property type="entry name" value="DISULFIDE BOND FORMATION PROTEIN D"/>
    <property type="match status" value="1"/>
</dbReference>
<evidence type="ECO:0000256" key="2">
    <source>
        <dbReference type="ARBA" id="ARBA00022729"/>
    </source>
</evidence>
<keyword evidence="10" id="KW-1185">Reference proteome</keyword>
<keyword evidence="2" id="KW-0732">Signal</keyword>
<reference evidence="9 10" key="1">
    <citation type="journal article" date="2024" name="Fungal Genet. Biol.">
        <title>The porcine skin microbiome exhibits broad fungal antagonism.</title>
        <authorList>
            <person name="De La Cruz K.F."/>
            <person name="Townsend E.C."/>
            <person name="Alex Cheong J.Z."/>
            <person name="Salamzade R."/>
            <person name="Liu A."/>
            <person name="Sandstrom S."/>
            <person name="Davila E."/>
            <person name="Huang L."/>
            <person name="Xu K.H."/>
            <person name="Wu S.Y."/>
            <person name="Meudt J.J."/>
            <person name="Shanmuganayagam D."/>
            <person name="Gibson A.L.F."/>
            <person name="Kalan L.R."/>
        </authorList>
    </citation>
    <scope>NUCLEOTIDE SEQUENCE [LARGE SCALE GENOMIC DNA]</scope>
    <source>
        <strain evidence="9 10">LK2569</strain>
    </source>
</reference>
<evidence type="ECO:0000256" key="6">
    <source>
        <dbReference type="SAM" id="MobiDB-lite"/>
    </source>
</evidence>
<protein>
    <submittedName>
        <fullName evidence="9">Thioredoxin domain-containing protein</fullName>
    </submittedName>
</protein>
<keyword evidence="7" id="KW-0472">Membrane</keyword>
<keyword evidence="7" id="KW-1133">Transmembrane helix</keyword>
<feature type="compositionally biased region" description="Low complexity" evidence="6">
    <location>
        <begin position="49"/>
        <end position="65"/>
    </location>
</feature>
<evidence type="ECO:0000256" key="1">
    <source>
        <dbReference type="ARBA" id="ARBA00005791"/>
    </source>
</evidence>
<evidence type="ECO:0000256" key="5">
    <source>
        <dbReference type="ARBA" id="ARBA00023284"/>
    </source>
</evidence>
<feature type="transmembrane region" description="Helical" evidence="7">
    <location>
        <begin position="12"/>
        <end position="39"/>
    </location>
</feature>
<dbReference type="InterPro" id="IPR012336">
    <property type="entry name" value="Thioredoxin-like_fold"/>
</dbReference>
<dbReference type="InterPro" id="IPR036249">
    <property type="entry name" value="Thioredoxin-like_sf"/>
</dbReference>
<evidence type="ECO:0000256" key="4">
    <source>
        <dbReference type="ARBA" id="ARBA00023157"/>
    </source>
</evidence>
<evidence type="ECO:0000259" key="8">
    <source>
        <dbReference type="PROSITE" id="PS51352"/>
    </source>
</evidence>
<evidence type="ECO:0000313" key="10">
    <source>
        <dbReference type="Proteomes" id="UP001558353"/>
    </source>
</evidence>
<dbReference type="PROSITE" id="PS51352">
    <property type="entry name" value="THIOREDOXIN_2"/>
    <property type="match status" value="1"/>
</dbReference>
<dbReference type="PANTHER" id="PTHR13887">
    <property type="entry name" value="GLUTATHIONE S-TRANSFERASE KAPPA"/>
    <property type="match status" value="1"/>
</dbReference>
<accession>A0ABV3UTZ0</accession>
<dbReference type="RefSeq" id="WP_368522099.1">
    <property type="nucleotide sequence ID" value="NZ_JAYWMA010000003.1"/>
</dbReference>
<dbReference type="Gene3D" id="3.40.30.10">
    <property type="entry name" value="Glutaredoxin"/>
    <property type="match status" value="1"/>
</dbReference>
<dbReference type="EMBL" id="JAYWMA010000003">
    <property type="protein sequence ID" value="MEX3528115.1"/>
    <property type="molecule type" value="Genomic_DNA"/>
</dbReference>
<comment type="similarity">
    <text evidence="1">Belongs to the thioredoxin family. DsbA subfamily.</text>
</comment>